<reference evidence="11 12" key="1">
    <citation type="submission" date="2023-04" db="EMBL/GenBank/DDBJ databases">
        <title>A. sendaiensis sub sp. chiapanensis a novel subspecie with specific adaptation in bacterial cell wall isolated from an active volcano.</title>
        <authorList>
            <person name="Alvarez Gutierrez P.E."/>
            <person name="Ortiz Cortes L.Y."/>
        </authorList>
    </citation>
    <scope>NUCLEOTIDE SEQUENCE [LARGE SCALE GENOMIC DNA]</scope>
    <source>
        <strain evidence="11 12">PA2</strain>
    </source>
</reference>
<keyword evidence="9" id="KW-0472">Membrane</keyword>
<evidence type="ECO:0000256" key="8">
    <source>
        <dbReference type="ARBA" id="ARBA00022927"/>
    </source>
</evidence>
<keyword evidence="11" id="KW-0969">Cilium</keyword>
<organism evidence="11 12">
    <name type="scientific">Alicyclobacillus sendaiensis PA2</name>
    <dbReference type="NCBI Taxonomy" id="3029425"/>
    <lineage>
        <taxon>Bacteria</taxon>
        <taxon>Bacillati</taxon>
        <taxon>Bacillota</taxon>
        <taxon>Bacilli</taxon>
        <taxon>Bacillales</taxon>
        <taxon>Alicyclobacillaceae</taxon>
        <taxon>Alicyclobacillus</taxon>
    </lineage>
</organism>
<gene>
    <name evidence="11" type="ORF">QID03_02600</name>
</gene>
<keyword evidence="4" id="KW-0813">Transport</keyword>
<evidence type="ECO:0000256" key="4">
    <source>
        <dbReference type="ARBA" id="ARBA00022448"/>
    </source>
</evidence>
<evidence type="ECO:0000256" key="3">
    <source>
        <dbReference type="ARBA" id="ARBA00020392"/>
    </source>
</evidence>
<evidence type="ECO:0000313" key="11">
    <source>
        <dbReference type="EMBL" id="MDI9259065.1"/>
    </source>
</evidence>
<dbReference type="InterPro" id="IPR053716">
    <property type="entry name" value="Flag_assembly_chemotaxis_eff"/>
</dbReference>
<dbReference type="RefSeq" id="WP_283202657.1">
    <property type="nucleotide sequence ID" value="NZ_JASGCB010000003.1"/>
</dbReference>
<dbReference type="InterPro" id="IPR012823">
    <property type="entry name" value="Flagell_FliJ"/>
</dbReference>
<dbReference type="Gene3D" id="1.10.287.1700">
    <property type="match status" value="1"/>
</dbReference>
<proteinExistence type="inferred from homology"/>
<keyword evidence="11" id="KW-0966">Cell projection</keyword>
<keyword evidence="11" id="KW-0282">Flagellum</keyword>
<sequence length="151" mass="17519">MNTSLHRLAKRYEAICETWRAIAEREYAVAARAEQEMADRLKETEARALQALAAGSDLRDARDWGVVQAFVSRLEQLQGRLTGEWRASAEEAERKRVELQARYSEVETWKALRARLDEARRSREARAWQAELDEHAVIRGAARVWKPSDRR</sequence>
<dbReference type="Pfam" id="PF02050">
    <property type="entry name" value="FliJ"/>
    <property type="match status" value="1"/>
</dbReference>
<comment type="similarity">
    <text evidence="2">Belongs to the FliJ family.</text>
</comment>
<evidence type="ECO:0000256" key="10">
    <source>
        <dbReference type="ARBA" id="ARBA00023225"/>
    </source>
</evidence>
<keyword evidence="12" id="KW-1185">Reference proteome</keyword>
<evidence type="ECO:0000256" key="9">
    <source>
        <dbReference type="ARBA" id="ARBA00023136"/>
    </source>
</evidence>
<evidence type="ECO:0000256" key="7">
    <source>
        <dbReference type="ARBA" id="ARBA00022795"/>
    </source>
</evidence>
<evidence type="ECO:0000256" key="6">
    <source>
        <dbReference type="ARBA" id="ARBA00022500"/>
    </source>
</evidence>
<evidence type="ECO:0000256" key="1">
    <source>
        <dbReference type="ARBA" id="ARBA00004413"/>
    </source>
</evidence>
<comment type="subcellular location">
    <subcellularLocation>
        <location evidence="1">Cell membrane</location>
        <topology evidence="1">Peripheral membrane protein</topology>
        <orientation evidence="1">Cytoplasmic side</orientation>
    </subcellularLocation>
</comment>
<keyword evidence="10" id="KW-1006">Bacterial flagellum protein export</keyword>
<evidence type="ECO:0000313" key="12">
    <source>
        <dbReference type="Proteomes" id="UP001529245"/>
    </source>
</evidence>
<accession>A0ABT6XVQ4</accession>
<name>A0ABT6XVQ4_ALISE</name>
<protein>
    <recommendedName>
        <fullName evidence="3">Flagellar FliJ protein</fullName>
    </recommendedName>
</protein>
<evidence type="ECO:0000256" key="2">
    <source>
        <dbReference type="ARBA" id="ARBA00010004"/>
    </source>
</evidence>
<keyword evidence="5" id="KW-1003">Cell membrane</keyword>
<comment type="caution">
    <text evidence="11">The sequence shown here is derived from an EMBL/GenBank/DDBJ whole genome shotgun (WGS) entry which is preliminary data.</text>
</comment>
<evidence type="ECO:0000256" key="5">
    <source>
        <dbReference type="ARBA" id="ARBA00022475"/>
    </source>
</evidence>
<keyword evidence="7" id="KW-1005">Bacterial flagellum biogenesis</keyword>
<keyword evidence="8" id="KW-0653">Protein transport</keyword>
<dbReference type="Proteomes" id="UP001529245">
    <property type="component" value="Unassembled WGS sequence"/>
</dbReference>
<keyword evidence="6" id="KW-0145">Chemotaxis</keyword>
<dbReference type="EMBL" id="JASGCB010000003">
    <property type="protein sequence ID" value="MDI9259065.1"/>
    <property type="molecule type" value="Genomic_DNA"/>
</dbReference>